<dbReference type="Proteomes" id="UP000295210">
    <property type="component" value="Unassembled WGS sequence"/>
</dbReference>
<protein>
    <submittedName>
        <fullName evidence="3">Hpt domain-containing protein</fullName>
    </submittedName>
</protein>
<dbReference type="GO" id="GO:0000160">
    <property type="term" value="P:phosphorelay signal transduction system"/>
    <property type="evidence" value="ECO:0007669"/>
    <property type="project" value="InterPro"/>
</dbReference>
<evidence type="ECO:0000256" key="1">
    <source>
        <dbReference type="PROSITE-ProRule" id="PRU00110"/>
    </source>
</evidence>
<dbReference type="GO" id="GO:0004672">
    <property type="term" value="F:protein kinase activity"/>
    <property type="evidence" value="ECO:0007669"/>
    <property type="project" value="UniProtKB-ARBA"/>
</dbReference>
<comment type="caution">
    <text evidence="3">The sequence shown here is derived from an EMBL/GenBank/DDBJ whole genome shotgun (WGS) entry which is preliminary data.</text>
</comment>
<dbReference type="AlphaFoldDB" id="A0A4R1LFT9"/>
<dbReference type="Pfam" id="PF01627">
    <property type="entry name" value="Hpt"/>
    <property type="match status" value="1"/>
</dbReference>
<feature type="domain" description="HPt" evidence="2">
    <location>
        <begin position="8"/>
        <end position="109"/>
    </location>
</feature>
<dbReference type="Gene3D" id="1.20.120.160">
    <property type="entry name" value="HPT domain"/>
    <property type="match status" value="1"/>
</dbReference>
<proteinExistence type="predicted"/>
<dbReference type="SUPFAM" id="SSF47226">
    <property type="entry name" value="Histidine-containing phosphotransfer domain, HPT domain"/>
    <property type="match status" value="1"/>
</dbReference>
<dbReference type="PROSITE" id="PS50894">
    <property type="entry name" value="HPT"/>
    <property type="match status" value="1"/>
</dbReference>
<evidence type="ECO:0000259" key="2">
    <source>
        <dbReference type="PROSITE" id="PS50894"/>
    </source>
</evidence>
<name>A0A4R1LFT9_9BACT</name>
<evidence type="ECO:0000313" key="4">
    <source>
        <dbReference type="Proteomes" id="UP000295210"/>
    </source>
</evidence>
<accession>A0A4R1LFT9</accession>
<gene>
    <name evidence="3" type="ORF">C7378_0534</name>
</gene>
<keyword evidence="1" id="KW-0597">Phosphoprotein</keyword>
<dbReference type="InterPro" id="IPR036641">
    <property type="entry name" value="HPT_dom_sf"/>
</dbReference>
<sequence>MSHMQPNLESLLEQLWAKHLASITGRISLLRQSQEQLSDCHSNPALRNEAAATAHKLAGVLGTFGLEEGTQLALFIEQQMESNEAPDPLELKHAIEALSQMVETRSLSH</sequence>
<dbReference type="InterPro" id="IPR008207">
    <property type="entry name" value="Sig_transdc_His_kin_Hpt_dom"/>
</dbReference>
<dbReference type="EMBL" id="SMGK01000001">
    <property type="protein sequence ID" value="TCK75549.1"/>
    <property type="molecule type" value="Genomic_DNA"/>
</dbReference>
<reference evidence="3 4" key="1">
    <citation type="submission" date="2019-03" db="EMBL/GenBank/DDBJ databases">
        <title>Genomic Encyclopedia of Type Strains, Phase IV (KMG-IV): sequencing the most valuable type-strain genomes for metagenomic binning, comparative biology and taxonomic classification.</title>
        <authorList>
            <person name="Goeker M."/>
        </authorList>
    </citation>
    <scope>NUCLEOTIDE SEQUENCE [LARGE SCALE GENOMIC DNA]</scope>
    <source>
        <strain evidence="3 4">DSM 103428</strain>
    </source>
</reference>
<keyword evidence="4" id="KW-1185">Reference proteome</keyword>
<organism evidence="3 4">
    <name type="scientific">Acidipila rosea</name>
    <dbReference type="NCBI Taxonomy" id="768535"/>
    <lineage>
        <taxon>Bacteria</taxon>
        <taxon>Pseudomonadati</taxon>
        <taxon>Acidobacteriota</taxon>
        <taxon>Terriglobia</taxon>
        <taxon>Terriglobales</taxon>
        <taxon>Acidobacteriaceae</taxon>
        <taxon>Acidipila</taxon>
    </lineage>
</organism>
<feature type="modified residue" description="Phosphohistidine" evidence="1">
    <location>
        <position position="55"/>
    </location>
</feature>
<evidence type="ECO:0000313" key="3">
    <source>
        <dbReference type="EMBL" id="TCK75549.1"/>
    </source>
</evidence>